<keyword evidence="4" id="KW-1185">Reference proteome</keyword>
<gene>
    <name evidence="3" type="ORF">JD292_04650</name>
</gene>
<dbReference type="Proteomes" id="UP000618733">
    <property type="component" value="Unassembled WGS sequence"/>
</dbReference>
<keyword evidence="2" id="KW-0472">Membrane</keyword>
<dbReference type="Pfam" id="PF11298">
    <property type="entry name" value="DUF3099"/>
    <property type="match status" value="1"/>
</dbReference>
<feature type="transmembrane region" description="Helical" evidence="2">
    <location>
        <begin position="48"/>
        <end position="69"/>
    </location>
</feature>
<evidence type="ECO:0000313" key="4">
    <source>
        <dbReference type="Proteomes" id="UP000618733"/>
    </source>
</evidence>
<name>A0A934QDQ5_9MICO</name>
<feature type="region of interest" description="Disordered" evidence="1">
    <location>
        <begin position="74"/>
        <end position="159"/>
    </location>
</feature>
<protein>
    <submittedName>
        <fullName evidence="3">DUF3099 domain-containing protein</fullName>
    </submittedName>
</protein>
<feature type="compositionally biased region" description="Basic and acidic residues" evidence="1">
    <location>
        <begin position="94"/>
        <end position="104"/>
    </location>
</feature>
<keyword evidence="2" id="KW-1133">Transmembrane helix</keyword>
<comment type="caution">
    <text evidence="3">The sequence shown here is derived from an EMBL/GenBank/DDBJ whole genome shotgun (WGS) entry which is preliminary data.</text>
</comment>
<sequence length="159" mass="16858">MAKSYRVTSAGVNPTEDRAHRMRMYFIAMTLRMLCVVSLFWLHGWWVLLSAAGAVFLPWFAVMIGNAVAYGGEQAPDAPEPLQLESSETAARSGDAEAAERPDSAADTLIVMDAEPVRRSARAEGADSADLADPAGPSERAHGVARAAGPVRSEGDDAA</sequence>
<dbReference type="InterPro" id="IPR021449">
    <property type="entry name" value="DUF3099"/>
</dbReference>
<evidence type="ECO:0000256" key="2">
    <source>
        <dbReference type="SAM" id="Phobius"/>
    </source>
</evidence>
<keyword evidence="2" id="KW-0812">Transmembrane</keyword>
<accession>A0A934QDQ5</accession>
<dbReference type="EMBL" id="JAEHOI010000002">
    <property type="protein sequence ID" value="MBK0421362.1"/>
    <property type="molecule type" value="Genomic_DNA"/>
</dbReference>
<feature type="transmembrane region" description="Helical" evidence="2">
    <location>
        <begin position="24"/>
        <end position="42"/>
    </location>
</feature>
<evidence type="ECO:0000313" key="3">
    <source>
        <dbReference type="EMBL" id="MBK0421362.1"/>
    </source>
</evidence>
<proteinExistence type="predicted"/>
<dbReference type="RefSeq" id="WP_200131518.1">
    <property type="nucleotide sequence ID" value="NZ_JAEHOI010000002.1"/>
</dbReference>
<organism evidence="3 4">
    <name type="scientific">Leucobacter edaphi</name>
    <dbReference type="NCBI Taxonomy" id="2796472"/>
    <lineage>
        <taxon>Bacteria</taxon>
        <taxon>Bacillati</taxon>
        <taxon>Actinomycetota</taxon>
        <taxon>Actinomycetes</taxon>
        <taxon>Micrococcales</taxon>
        <taxon>Microbacteriaceae</taxon>
        <taxon>Leucobacter</taxon>
    </lineage>
</organism>
<dbReference type="AlphaFoldDB" id="A0A934QDQ5"/>
<evidence type="ECO:0000256" key="1">
    <source>
        <dbReference type="SAM" id="MobiDB-lite"/>
    </source>
</evidence>
<feature type="compositionally biased region" description="Basic and acidic residues" evidence="1">
    <location>
        <begin position="115"/>
        <end position="125"/>
    </location>
</feature>
<reference evidence="3" key="1">
    <citation type="submission" date="2020-12" db="EMBL/GenBank/DDBJ databases">
        <title>Leucobacter sp. CAS2, isolated from Chromium sludge.</title>
        <authorList>
            <person name="Xu Z."/>
        </authorList>
    </citation>
    <scope>NUCLEOTIDE SEQUENCE</scope>
    <source>
        <strain evidence="3">CSA2</strain>
    </source>
</reference>